<keyword evidence="6" id="KW-0411">Iron-sulfur</keyword>
<dbReference type="InterPro" id="IPR013785">
    <property type="entry name" value="Aldolase_TIM"/>
</dbReference>
<evidence type="ECO:0000256" key="1">
    <source>
        <dbReference type="ARBA" id="ARBA00001966"/>
    </source>
</evidence>
<comment type="cofactor">
    <cofactor evidence="1">
        <name>[4Fe-4S] cluster</name>
        <dbReference type="ChEBI" id="CHEBI:49883"/>
    </cofactor>
</comment>
<comment type="caution">
    <text evidence="8">The sequence shown here is derived from an EMBL/GenBank/DDBJ whole genome shotgun (WGS) entry which is preliminary data.</text>
</comment>
<dbReference type="InterPro" id="IPR006638">
    <property type="entry name" value="Elp3/MiaA/NifB-like_rSAM"/>
</dbReference>
<dbReference type="PROSITE" id="PS51918">
    <property type="entry name" value="RADICAL_SAM"/>
    <property type="match status" value="1"/>
</dbReference>
<dbReference type="InterPro" id="IPR017200">
    <property type="entry name" value="PqqE-like"/>
</dbReference>
<dbReference type="Pfam" id="PF04055">
    <property type="entry name" value="Radical_SAM"/>
    <property type="match status" value="1"/>
</dbReference>
<dbReference type="SFLD" id="SFLDS00029">
    <property type="entry name" value="Radical_SAM"/>
    <property type="match status" value="1"/>
</dbReference>
<dbReference type="NCBIfam" id="TIGR04085">
    <property type="entry name" value="rSAM_more_4Fe4S"/>
    <property type="match status" value="1"/>
</dbReference>
<dbReference type="Pfam" id="PF13186">
    <property type="entry name" value="SPASM"/>
    <property type="match status" value="1"/>
</dbReference>
<dbReference type="CDD" id="cd01335">
    <property type="entry name" value="Radical_SAM"/>
    <property type="match status" value="1"/>
</dbReference>
<gene>
    <name evidence="8" type="ORF">IAB46_07770</name>
</gene>
<protein>
    <submittedName>
        <fullName evidence="8">Radical SAM protein</fullName>
    </submittedName>
</protein>
<dbReference type="InterPro" id="IPR050377">
    <property type="entry name" value="Radical_SAM_PqqE_MftC-like"/>
</dbReference>
<proteinExistence type="predicted"/>
<keyword evidence="5" id="KW-0408">Iron</keyword>
<evidence type="ECO:0000259" key="7">
    <source>
        <dbReference type="PROSITE" id="PS51918"/>
    </source>
</evidence>
<dbReference type="EMBL" id="DVIT01000028">
    <property type="protein sequence ID" value="HIS47440.1"/>
    <property type="molecule type" value="Genomic_DNA"/>
</dbReference>
<dbReference type="SUPFAM" id="SSF102114">
    <property type="entry name" value="Radical SAM enzymes"/>
    <property type="match status" value="1"/>
</dbReference>
<dbReference type="SMART" id="SM00729">
    <property type="entry name" value="Elp3"/>
    <property type="match status" value="1"/>
</dbReference>
<dbReference type="SFLD" id="SFLDG01386">
    <property type="entry name" value="main_SPASM_domain-containing"/>
    <property type="match status" value="1"/>
</dbReference>
<evidence type="ECO:0000313" key="8">
    <source>
        <dbReference type="EMBL" id="HIS47440.1"/>
    </source>
</evidence>
<dbReference type="InterPro" id="IPR023885">
    <property type="entry name" value="4Fe4S-binding_SPASM_dom"/>
</dbReference>
<keyword evidence="4" id="KW-0479">Metal-binding</keyword>
<reference evidence="8" key="1">
    <citation type="submission" date="2020-10" db="EMBL/GenBank/DDBJ databases">
        <authorList>
            <person name="Gilroy R."/>
        </authorList>
    </citation>
    <scope>NUCLEOTIDE SEQUENCE</scope>
    <source>
        <strain evidence="8">CHK178-757</strain>
    </source>
</reference>
<dbReference type="Proteomes" id="UP000823927">
    <property type="component" value="Unassembled WGS sequence"/>
</dbReference>
<feature type="domain" description="Radical SAM core" evidence="7">
    <location>
        <begin position="4"/>
        <end position="214"/>
    </location>
</feature>
<reference evidence="8" key="2">
    <citation type="journal article" date="2021" name="PeerJ">
        <title>Extensive microbial diversity within the chicken gut microbiome revealed by metagenomics and culture.</title>
        <authorList>
            <person name="Gilroy R."/>
            <person name="Ravi A."/>
            <person name="Getino M."/>
            <person name="Pursley I."/>
            <person name="Horton D.L."/>
            <person name="Alikhan N.F."/>
            <person name="Baker D."/>
            <person name="Gharbi K."/>
            <person name="Hall N."/>
            <person name="Watson M."/>
            <person name="Adriaenssens E.M."/>
            <person name="Foster-Nyarko E."/>
            <person name="Jarju S."/>
            <person name="Secka A."/>
            <person name="Antonio M."/>
            <person name="Oren A."/>
            <person name="Chaudhuri R.R."/>
            <person name="La Ragione R."/>
            <person name="Hildebrand F."/>
            <person name="Pallen M.J."/>
        </authorList>
    </citation>
    <scope>NUCLEOTIDE SEQUENCE</scope>
    <source>
        <strain evidence="8">CHK178-757</strain>
    </source>
</reference>
<dbReference type="InterPro" id="IPR058240">
    <property type="entry name" value="rSAM_sf"/>
</dbReference>
<dbReference type="PANTHER" id="PTHR11228:SF7">
    <property type="entry name" value="PQQA PEPTIDE CYCLASE"/>
    <property type="match status" value="1"/>
</dbReference>
<dbReference type="PIRSF" id="PIRSF037420">
    <property type="entry name" value="PQQ_syn_pqqE"/>
    <property type="match status" value="1"/>
</dbReference>
<dbReference type="GO" id="GO:0051539">
    <property type="term" value="F:4 iron, 4 sulfur cluster binding"/>
    <property type="evidence" value="ECO:0007669"/>
    <property type="project" value="UniProtKB-KW"/>
</dbReference>
<evidence type="ECO:0000256" key="5">
    <source>
        <dbReference type="ARBA" id="ARBA00023004"/>
    </source>
</evidence>
<dbReference type="Gene3D" id="3.20.20.70">
    <property type="entry name" value="Aldolase class I"/>
    <property type="match status" value="1"/>
</dbReference>
<dbReference type="GO" id="GO:0046872">
    <property type="term" value="F:metal ion binding"/>
    <property type="evidence" value="ECO:0007669"/>
    <property type="project" value="UniProtKB-KW"/>
</dbReference>
<evidence type="ECO:0000256" key="6">
    <source>
        <dbReference type="ARBA" id="ARBA00023014"/>
    </source>
</evidence>
<dbReference type="GO" id="GO:0003824">
    <property type="term" value="F:catalytic activity"/>
    <property type="evidence" value="ECO:0007669"/>
    <property type="project" value="InterPro"/>
</dbReference>
<evidence type="ECO:0000313" key="9">
    <source>
        <dbReference type="Proteomes" id="UP000823927"/>
    </source>
</evidence>
<evidence type="ECO:0000256" key="2">
    <source>
        <dbReference type="ARBA" id="ARBA00022485"/>
    </source>
</evidence>
<dbReference type="PANTHER" id="PTHR11228">
    <property type="entry name" value="RADICAL SAM DOMAIN PROTEIN"/>
    <property type="match status" value="1"/>
</dbReference>
<sequence length="342" mass="38271">MAEKYILSSCVWELTLACCFSCKYCGSSGGRARKDELSTGECVDVARQLHELGCRRVSLIGGEVFMRRDWEAIVKALTSRGIKTCIITNGWLFSRENIRALKNTGIESVAVSLDSPRQVHDRYRQKGSFARAVKAIRELSENQIPVTVISTLNHENTKMLPKFYDFLKRLPIRAWQLQACSPMGNAAISGVDHRFDFVGVLRFVREQAPKSPFPIYAADNIGYYTPEEGYVRGSLSGKTGFCGCSGGIHTLGIDSVGNVRGCESMYADDFIEGNLRQKTLRQIWEDPNAFAYNRKFSPELLTGKCASCSFGGICRGGCRSYNYFVHGKLYESPCCPREKEEF</sequence>
<accession>A0A9D1F509</accession>
<keyword evidence="2" id="KW-0004">4Fe-4S</keyword>
<dbReference type="SFLD" id="SFLDG01067">
    <property type="entry name" value="SPASM/twitch_domain_containing"/>
    <property type="match status" value="1"/>
</dbReference>
<name>A0A9D1F509_9FIRM</name>
<organism evidence="8 9">
    <name type="scientific">Candidatus Scybalocola faecigallinarum</name>
    <dbReference type="NCBI Taxonomy" id="2840941"/>
    <lineage>
        <taxon>Bacteria</taxon>
        <taxon>Bacillati</taxon>
        <taxon>Bacillota</taxon>
        <taxon>Clostridia</taxon>
        <taxon>Lachnospirales</taxon>
        <taxon>Lachnospiraceae</taxon>
        <taxon>Lachnospiraceae incertae sedis</taxon>
        <taxon>Candidatus Scybalocola (ex Gilroy et al. 2021)</taxon>
    </lineage>
</organism>
<evidence type="ECO:0000256" key="4">
    <source>
        <dbReference type="ARBA" id="ARBA00022723"/>
    </source>
</evidence>
<keyword evidence="3" id="KW-0949">S-adenosyl-L-methionine</keyword>
<dbReference type="InterPro" id="IPR007197">
    <property type="entry name" value="rSAM"/>
</dbReference>
<evidence type="ECO:0000256" key="3">
    <source>
        <dbReference type="ARBA" id="ARBA00022691"/>
    </source>
</evidence>
<dbReference type="AlphaFoldDB" id="A0A9D1F509"/>